<evidence type="ECO:0000313" key="3">
    <source>
        <dbReference type="Proteomes" id="UP000824540"/>
    </source>
</evidence>
<protein>
    <submittedName>
        <fullName evidence="2">Uncharacterized protein</fullName>
    </submittedName>
</protein>
<evidence type="ECO:0000256" key="1">
    <source>
        <dbReference type="SAM" id="MobiDB-lite"/>
    </source>
</evidence>
<reference evidence="2" key="1">
    <citation type="thesis" date="2021" institute="BYU ScholarsArchive" country="Provo, UT, USA">
        <title>Applications of and Algorithms for Genome Assembly and Genomic Analyses with an Emphasis on Marine Teleosts.</title>
        <authorList>
            <person name="Pickett B.D."/>
        </authorList>
    </citation>
    <scope>NUCLEOTIDE SEQUENCE</scope>
    <source>
        <strain evidence="2">HI-2016</strain>
    </source>
</reference>
<dbReference type="EMBL" id="JAFBMS010000061">
    <property type="protein sequence ID" value="KAG9338804.1"/>
    <property type="molecule type" value="Genomic_DNA"/>
</dbReference>
<dbReference type="Proteomes" id="UP000824540">
    <property type="component" value="Unassembled WGS sequence"/>
</dbReference>
<keyword evidence="3" id="KW-1185">Reference proteome</keyword>
<name>A0A8T2NFL9_9TELE</name>
<proteinExistence type="predicted"/>
<gene>
    <name evidence="2" type="ORF">JZ751_025241</name>
</gene>
<sequence length="95" mass="10205">MSPLSLKDDIWIAFFLITGEERGRGSRGEGGVAGAFGWVGILDSSFSHHEPPGGADVQIESSTCVRPVVLVPESTDKHRTPPKLGLIREGSENDF</sequence>
<evidence type="ECO:0000313" key="2">
    <source>
        <dbReference type="EMBL" id="KAG9338804.1"/>
    </source>
</evidence>
<comment type="caution">
    <text evidence="2">The sequence shown here is derived from an EMBL/GenBank/DDBJ whole genome shotgun (WGS) entry which is preliminary data.</text>
</comment>
<accession>A0A8T2NFL9</accession>
<feature type="region of interest" description="Disordered" evidence="1">
    <location>
        <begin position="70"/>
        <end position="95"/>
    </location>
</feature>
<organism evidence="2 3">
    <name type="scientific">Albula glossodonta</name>
    <name type="common">roundjaw bonefish</name>
    <dbReference type="NCBI Taxonomy" id="121402"/>
    <lineage>
        <taxon>Eukaryota</taxon>
        <taxon>Metazoa</taxon>
        <taxon>Chordata</taxon>
        <taxon>Craniata</taxon>
        <taxon>Vertebrata</taxon>
        <taxon>Euteleostomi</taxon>
        <taxon>Actinopterygii</taxon>
        <taxon>Neopterygii</taxon>
        <taxon>Teleostei</taxon>
        <taxon>Albuliformes</taxon>
        <taxon>Albulidae</taxon>
        <taxon>Albula</taxon>
    </lineage>
</organism>
<dbReference type="AlphaFoldDB" id="A0A8T2NFL9"/>